<sequence length="288" mass="31973">MAYFYSDTYDSAPMYGPPGPVGYGNQLFGPPGPESYQKPGGYYNQSYGPPGPDAYTKPGGYGNQPYGQYPPESYQKPAGDSQIYRLENQGSPANNKPNYLPYDSSPFAAIVPSSFPPGTDPKLVECYKKIDKNGDGVLDDRELQSVLTSVNQSFDLRTVHLLMYLFTNSNTRMIGPAEFVPLYKSLQNWRLIFQRADVDKNGRIDVSELRGALTNLGYTVSPTVLNLLISKFDKSRGNCSLGFDNFIECCITVKGLTEKYRAKENSYNGTAVFTYDDYLLSVLPFVIA</sequence>
<feature type="domain" description="EF-hand" evidence="3">
    <location>
        <begin position="118"/>
        <end position="153"/>
    </location>
</feature>
<dbReference type="AlphaFoldDB" id="A0AAD3SBG4"/>
<protein>
    <recommendedName>
        <fullName evidence="3">EF-hand domain-containing protein</fullName>
    </recommendedName>
</protein>
<keyword evidence="1" id="KW-0106">Calcium</keyword>
<evidence type="ECO:0000313" key="5">
    <source>
        <dbReference type="Proteomes" id="UP001279734"/>
    </source>
</evidence>
<reference evidence="4" key="1">
    <citation type="submission" date="2023-05" db="EMBL/GenBank/DDBJ databases">
        <title>Nepenthes gracilis genome sequencing.</title>
        <authorList>
            <person name="Fukushima K."/>
        </authorList>
    </citation>
    <scope>NUCLEOTIDE SEQUENCE</scope>
    <source>
        <strain evidence="4">SING2019-196</strain>
    </source>
</reference>
<dbReference type="CDD" id="cd16180">
    <property type="entry name" value="EFh_PEF_Group_I"/>
    <property type="match status" value="1"/>
</dbReference>
<feature type="region of interest" description="Disordered" evidence="2">
    <location>
        <begin position="23"/>
        <end position="78"/>
    </location>
</feature>
<dbReference type="Pfam" id="PF13499">
    <property type="entry name" value="EF-hand_7"/>
    <property type="match status" value="1"/>
</dbReference>
<dbReference type="PANTHER" id="PTHR46824:SF1">
    <property type="entry name" value="CALCIUM-BINDING PROTEIN CML49-RELATED"/>
    <property type="match status" value="1"/>
</dbReference>
<name>A0AAD3SBG4_NEPGR</name>
<gene>
    <name evidence="4" type="ORF">Nepgr_009990</name>
</gene>
<proteinExistence type="predicted"/>
<dbReference type="PROSITE" id="PS50222">
    <property type="entry name" value="EF_HAND_2"/>
    <property type="match status" value="2"/>
</dbReference>
<keyword evidence="5" id="KW-1185">Reference proteome</keyword>
<dbReference type="EMBL" id="BSYO01000008">
    <property type="protein sequence ID" value="GMH08150.1"/>
    <property type="molecule type" value="Genomic_DNA"/>
</dbReference>
<dbReference type="SMART" id="SM00054">
    <property type="entry name" value="EFh"/>
    <property type="match status" value="2"/>
</dbReference>
<organism evidence="4 5">
    <name type="scientific">Nepenthes gracilis</name>
    <name type="common">Slender pitcher plant</name>
    <dbReference type="NCBI Taxonomy" id="150966"/>
    <lineage>
        <taxon>Eukaryota</taxon>
        <taxon>Viridiplantae</taxon>
        <taxon>Streptophyta</taxon>
        <taxon>Embryophyta</taxon>
        <taxon>Tracheophyta</taxon>
        <taxon>Spermatophyta</taxon>
        <taxon>Magnoliopsida</taxon>
        <taxon>eudicotyledons</taxon>
        <taxon>Gunneridae</taxon>
        <taxon>Pentapetalae</taxon>
        <taxon>Caryophyllales</taxon>
        <taxon>Nepenthaceae</taxon>
        <taxon>Nepenthes</taxon>
    </lineage>
</organism>
<comment type="caution">
    <text evidence="4">The sequence shown here is derived from an EMBL/GenBank/DDBJ whole genome shotgun (WGS) entry which is preliminary data.</text>
</comment>
<dbReference type="Proteomes" id="UP001279734">
    <property type="component" value="Unassembled WGS sequence"/>
</dbReference>
<dbReference type="InterPro" id="IPR044590">
    <property type="entry name" value="CML48/49/50"/>
</dbReference>
<dbReference type="InterPro" id="IPR011992">
    <property type="entry name" value="EF-hand-dom_pair"/>
</dbReference>
<dbReference type="PANTHER" id="PTHR46824">
    <property type="entry name" value="CALCIUM-BINDING PROTEIN CML48-RELATED"/>
    <property type="match status" value="1"/>
</dbReference>
<evidence type="ECO:0000256" key="2">
    <source>
        <dbReference type="SAM" id="MobiDB-lite"/>
    </source>
</evidence>
<feature type="domain" description="EF-hand" evidence="3">
    <location>
        <begin position="184"/>
        <end position="219"/>
    </location>
</feature>
<evidence type="ECO:0000259" key="3">
    <source>
        <dbReference type="PROSITE" id="PS50222"/>
    </source>
</evidence>
<evidence type="ECO:0000313" key="4">
    <source>
        <dbReference type="EMBL" id="GMH08150.1"/>
    </source>
</evidence>
<accession>A0AAD3SBG4</accession>
<dbReference type="InterPro" id="IPR002048">
    <property type="entry name" value="EF_hand_dom"/>
</dbReference>
<dbReference type="Pfam" id="PF13202">
    <property type="entry name" value="EF-hand_5"/>
    <property type="match status" value="1"/>
</dbReference>
<evidence type="ECO:0000256" key="1">
    <source>
        <dbReference type="ARBA" id="ARBA00022837"/>
    </source>
</evidence>
<dbReference type="SUPFAM" id="SSF47473">
    <property type="entry name" value="EF-hand"/>
    <property type="match status" value="1"/>
</dbReference>
<dbReference type="GO" id="GO:0005509">
    <property type="term" value="F:calcium ion binding"/>
    <property type="evidence" value="ECO:0007669"/>
    <property type="project" value="InterPro"/>
</dbReference>
<dbReference type="PROSITE" id="PS00018">
    <property type="entry name" value="EF_HAND_1"/>
    <property type="match status" value="2"/>
</dbReference>
<dbReference type="InterPro" id="IPR018247">
    <property type="entry name" value="EF_Hand_1_Ca_BS"/>
</dbReference>
<dbReference type="Gene3D" id="1.10.238.10">
    <property type="entry name" value="EF-hand"/>
    <property type="match status" value="1"/>
</dbReference>